<evidence type="ECO:0000313" key="3">
    <source>
        <dbReference type="Proteomes" id="UP001054252"/>
    </source>
</evidence>
<keyword evidence="3" id="KW-1185">Reference proteome</keyword>
<keyword evidence="1" id="KW-0812">Transmembrane</keyword>
<gene>
    <name evidence="2" type="ORF">SLEP1_g7438</name>
</gene>
<proteinExistence type="predicted"/>
<reference evidence="2 3" key="1">
    <citation type="journal article" date="2021" name="Commun. Biol.">
        <title>The genome of Shorea leprosula (Dipterocarpaceae) highlights the ecological relevance of drought in aseasonal tropical rainforests.</title>
        <authorList>
            <person name="Ng K.K.S."/>
            <person name="Kobayashi M.J."/>
            <person name="Fawcett J.A."/>
            <person name="Hatakeyama M."/>
            <person name="Paape T."/>
            <person name="Ng C.H."/>
            <person name="Ang C.C."/>
            <person name="Tnah L.H."/>
            <person name="Lee C.T."/>
            <person name="Nishiyama T."/>
            <person name="Sese J."/>
            <person name="O'Brien M.J."/>
            <person name="Copetti D."/>
            <person name="Mohd Noor M.I."/>
            <person name="Ong R.C."/>
            <person name="Putra M."/>
            <person name="Sireger I.Z."/>
            <person name="Indrioko S."/>
            <person name="Kosugi Y."/>
            <person name="Izuno A."/>
            <person name="Isagi Y."/>
            <person name="Lee S.L."/>
            <person name="Shimizu K.K."/>
        </authorList>
    </citation>
    <scope>NUCLEOTIDE SEQUENCE [LARGE SCALE GENOMIC DNA]</scope>
    <source>
        <strain evidence="2">214</strain>
    </source>
</reference>
<evidence type="ECO:0000256" key="1">
    <source>
        <dbReference type="SAM" id="Phobius"/>
    </source>
</evidence>
<evidence type="ECO:0000313" key="2">
    <source>
        <dbReference type="EMBL" id="GKU93879.1"/>
    </source>
</evidence>
<dbReference type="EMBL" id="BPVZ01000007">
    <property type="protein sequence ID" value="GKU93879.1"/>
    <property type="molecule type" value="Genomic_DNA"/>
</dbReference>
<feature type="transmembrane region" description="Helical" evidence="1">
    <location>
        <begin position="22"/>
        <end position="43"/>
    </location>
</feature>
<sequence>MTSPISLAPDKRQLYFLSPENAVSTISVVPQVATLFLAQFLLFGQRKSLASPIDTIVLPPR</sequence>
<name>A0AAV5I993_9ROSI</name>
<keyword evidence="1" id="KW-0472">Membrane</keyword>
<organism evidence="2 3">
    <name type="scientific">Rubroshorea leprosula</name>
    <dbReference type="NCBI Taxonomy" id="152421"/>
    <lineage>
        <taxon>Eukaryota</taxon>
        <taxon>Viridiplantae</taxon>
        <taxon>Streptophyta</taxon>
        <taxon>Embryophyta</taxon>
        <taxon>Tracheophyta</taxon>
        <taxon>Spermatophyta</taxon>
        <taxon>Magnoliopsida</taxon>
        <taxon>eudicotyledons</taxon>
        <taxon>Gunneridae</taxon>
        <taxon>Pentapetalae</taxon>
        <taxon>rosids</taxon>
        <taxon>malvids</taxon>
        <taxon>Malvales</taxon>
        <taxon>Dipterocarpaceae</taxon>
        <taxon>Rubroshorea</taxon>
    </lineage>
</organism>
<comment type="caution">
    <text evidence="2">The sequence shown here is derived from an EMBL/GenBank/DDBJ whole genome shotgun (WGS) entry which is preliminary data.</text>
</comment>
<dbReference type="Proteomes" id="UP001054252">
    <property type="component" value="Unassembled WGS sequence"/>
</dbReference>
<accession>A0AAV5I993</accession>
<protein>
    <submittedName>
        <fullName evidence="2">Uncharacterized protein</fullName>
    </submittedName>
</protein>
<keyword evidence="1" id="KW-1133">Transmembrane helix</keyword>
<dbReference type="AlphaFoldDB" id="A0AAV5I993"/>